<sequence length="330" mass="36986">MMGDLPIERINPCRAFEKVGIDFAGPITTKCQHTRKANNFKSYICLFICMCTKAVHLELVSSLSAAAFLSALRRFVSRRGYPSDIYSDNGTNFVGASAYLKDLFQLLHNSNVQDYSSSKNIQWHFIPPYVPNFGGVWEASVKLTKQHLLKTLKAAVLNFEELDTILCQIEACINSRPLYPLSSDPKDLQVLTPGHFLIGCPLLELPDHSLTNQFLSIHSRWSLLMKLKRMFWSRWQLSYLNTLQSRTKWMQGQKDLTVGSLVLIKNPASFSTRWTPGRIVATHPGADGICRVVTIQTSSGVMTRPVSQVAVLPLPPSTTSSRPPEDVKNS</sequence>
<comment type="caution">
    <text evidence="2">The sequence shown here is derived from an EMBL/GenBank/DDBJ whole genome shotgun (WGS) entry which is preliminary data.</text>
</comment>
<dbReference type="AlphaFoldDB" id="A0A8X6UQV6"/>
<feature type="domain" description="Integrase catalytic" evidence="1">
    <location>
        <begin position="8"/>
        <end position="201"/>
    </location>
</feature>
<evidence type="ECO:0000313" key="2">
    <source>
        <dbReference type="EMBL" id="GFX88921.1"/>
    </source>
</evidence>
<reference evidence="2" key="1">
    <citation type="submission" date="2020-08" db="EMBL/GenBank/DDBJ databases">
        <title>Multicomponent nature underlies the extraordinary mechanical properties of spider dragline silk.</title>
        <authorList>
            <person name="Kono N."/>
            <person name="Nakamura H."/>
            <person name="Mori M."/>
            <person name="Yoshida Y."/>
            <person name="Ohtoshi R."/>
            <person name="Malay A.D."/>
            <person name="Moran D.A.P."/>
            <person name="Tomita M."/>
            <person name="Numata K."/>
            <person name="Arakawa K."/>
        </authorList>
    </citation>
    <scope>NUCLEOTIDE SEQUENCE</scope>
</reference>
<organism evidence="2 3">
    <name type="scientific">Trichonephila clavipes</name>
    <name type="common">Golden silk orbweaver</name>
    <name type="synonym">Nephila clavipes</name>
    <dbReference type="NCBI Taxonomy" id="2585209"/>
    <lineage>
        <taxon>Eukaryota</taxon>
        <taxon>Metazoa</taxon>
        <taxon>Ecdysozoa</taxon>
        <taxon>Arthropoda</taxon>
        <taxon>Chelicerata</taxon>
        <taxon>Arachnida</taxon>
        <taxon>Araneae</taxon>
        <taxon>Araneomorphae</taxon>
        <taxon>Entelegynae</taxon>
        <taxon>Araneoidea</taxon>
        <taxon>Nephilidae</taxon>
        <taxon>Trichonephila</taxon>
    </lineage>
</organism>
<dbReference type="PANTHER" id="PTHR47331">
    <property type="entry name" value="PHD-TYPE DOMAIN-CONTAINING PROTEIN"/>
    <property type="match status" value="1"/>
</dbReference>
<proteinExistence type="predicted"/>
<dbReference type="GO" id="GO:0003676">
    <property type="term" value="F:nucleic acid binding"/>
    <property type="evidence" value="ECO:0007669"/>
    <property type="project" value="InterPro"/>
</dbReference>
<gene>
    <name evidence="2" type="primary">AVEN_56053_1</name>
    <name evidence="2" type="ORF">TNCV_2576281</name>
</gene>
<protein>
    <submittedName>
        <fullName evidence="2">Integrase catalytic domain-containing protein</fullName>
    </submittedName>
</protein>
<dbReference type="InterPro" id="IPR040676">
    <property type="entry name" value="DUF5641"/>
</dbReference>
<dbReference type="Pfam" id="PF18701">
    <property type="entry name" value="DUF5641"/>
    <property type="match status" value="1"/>
</dbReference>
<dbReference type="Proteomes" id="UP000887159">
    <property type="component" value="Unassembled WGS sequence"/>
</dbReference>
<dbReference type="Gene3D" id="3.30.420.10">
    <property type="entry name" value="Ribonuclease H-like superfamily/Ribonuclease H"/>
    <property type="match status" value="1"/>
</dbReference>
<dbReference type="InterPro" id="IPR036397">
    <property type="entry name" value="RNaseH_sf"/>
</dbReference>
<dbReference type="InterPro" id="IPR001584">
    <property type="entry name" value="Integrase_cat-core"/>
</dbReference>
<evidence type="ECO:0000259" key="1">
    <source>
        <dbReference type="PROSITE" id="PS50994"/>
    </source>
</evidence>
<keyword evidence="3" id="KW-1185">Reference proteome</keyword>
<name>A0A8X6UQV6_TRICX</name>
<dbReference type="InterPro" id="IPR012337">
    <property type="entry name" value="RNaseH-like_sf"/>
</dbReference>
<dbReference type="PROSITE" id="PS50994">
    <property type="entry name" value="INTEGRASE"/>
    <property type="match status" value="1"/>
</dbReference>
<dbReference type="EMBL" id="BMAU01021062">
    <property type="protein sequence ID" value="GFX88921.1"/>
    <property type="molecule type" value="Genomic_DNA"/>
</dbReference>
<dbReference type="Pfam" id="PF00665">
    <property type="entry name" value="rve"/>
    <property type="match status" value="1"/>
</dbReference>
<dbReference type="SUPFAM" id="SSF53098">
    <property type="entry name" value="Ribonuclease H-like"/>
    <property type="match status" value="1"/>
</dbReference>
<evidence type="ECO:0000313" key="3">
    <source>
        <dbReference type="Proteomes" id="UP000887159"/>
    </source>
</evidence>
<dbReference type="GO" id="GO:0015074">
    <property type="term" value="P:DNA integration"/>
    <property type="evidence" value="ECO:0007669"/>
    <property type="project" value="InterPro"/>
</dbReference>
<accession>A0A8X6UQV6</accession>